<reference evidence="1 2" key="1">
    <citation type="submission" date="2023-07" db="EMBL/GenBank/DDBJ databases">
        <title>Sorghum-associated microbial communities from plants grown in Nebraska, USA.</title>
        <authorList>
            <person name="Schachtman D."/>
        </authorList>
    </citation>
    <scope>NUCLEOTIDE SEQUENCE [LARGE SCALE GENOMIC DNA]</scope>
    <source>
        <strain evidence="1 2">4129</strain>
    </source>
</reference>
<proteinExistence type="predicted"/>
<sequence length="113" mass="13100">MKTKPTASPPKIYGIVFKEFDGIDTLSTPEKLKYMNTPDYWDRSININADILVHNATTGNFEGVDEAAKFYRRNLRIYSNLNQIPLNENDRVFIIIGNKHTAFFNEFIKRSPK</sequence>
<protein>
    <submittedName>
        <fullName evidence="1">Uncharacterized protein</fullName>
    </submittedName>
</protein>
<dbReference type="Pfam" id="PF18950">
    <property type="entry name" value="DUF5694"/>
    <property type="match status" value="1"/>
</dbReference>
<dbReference type="RefSeq" id="WP_310282813.1">
    <property type="nucleotide sequence ID" value="NZ_JAVDWQ010000012.1"/>
</dbReference>
<name>A0ABU1YDG6_9FLAO</name>
<dbReference type="EMBL" id="JAVDWQ010000012">
    <property type="protein sequence ID" value="MDR7211456.1"/>
    <property type="molecule type" value="Genomic_DNA"/>
</dbReference>
<accession>A0ABU1YDG6</accession>
<keyword evidence="2" id="KW-1185">Reference proteome</keyword>
<dbReference type="Proteomes" id="UP001269081">
    <property type="component" value="Unassembled WGS sequence"/>
</dbReference>
<organism evidence="1 2">
    <name type="scientific">Flavobacterium piscis</name>
    <dbReference type="NCBI Taxonomy" id="1114874"/>
    <lineage>
        <taxon>Bacteria</taxon>
        <taxon>Pseudomonadati</taxon>
        <taxon>Bacteroidota</taxon>
        <taxon>Flavobacteriia</taxon>
        <taxon>Flavobacteriales</taxon>
        <taxon>Flavobacteriaceae</taxon>
        <taxon>Flavobacterium</taxon>
    </lineage>
</organism>
<evidence type="ECO:0000313" key="1">
    <source>
        <dbReference type="EMBL" id="MDR7211456.1"/>
    </source>
</evidence>
<comment type="caution">
    <text evidence="1">The sequence shown here is derived from an EMBL/GenBank/DDBJ whole genome shotgun (WGS) entry which is preliminary data.</text>
</comment>
<evidence type="ECO:0000313" key="2">
    <source>
        <dbReference type="Proteomes" id="UP001269081"/>
    </source>
</evidence>
<gene>
    <name evidence="1" type="ORF">J2W48_003410</name>
</gene>
<dbReference type="InterPro" id="IPR043749">
    <property type="entry name" value="DUF5694"/>
</dbReference>